<proteinExistence type="predicted"/>
<evidence type="ECO:0000313" key="1">
    <source>
        <dbReference type="EMBL" id="SLM39161.1"/>
    </source>
</evidence>
<dbReference type="EMBL" id="FWEW01003469">
    <property type="protein sequence ID" value="SLM39161.1"/>
    <property type="molecule type" value="Genomic_DNA"/>
</dbReference>
<reference evidence="2" key="1">
    <citation type="submission" date="2017-03" db="EMBL/GenBank/DDBJ databases">
        <authorList>
            <person name="Sharma R."/>
            <person name="Thines M."/>
        </authorList>
    </citation>
    <scope>NUCLEOTIDE SEQUENCE [LARGE SCALE GENOMIC DNA]</scope>
</reference>
<sequence>MISVAFFGSHSISDQANTATKLSTTVDSVIGQVLLSWLAEKFSRKRMYDLELITILFGIFW</sequence>
<name>A0A1W5D7Z8_9LECA</name>
<evidence type="ECO:0000313" key="2">
    <source>
        <dbReference type="Proteomes" id="UP000192927"/>
    </source>
</evidence>
<dbReference type="InterPro" id="IPR036259">
    <property type="entry name" value="MFS_trans_sf"/>
</dbReference>
<keyword evidence="2" id="KW-1185">Reference proteome</keyword>
<organism evidence="1 2">
    <name type="scientific">Lasallia pustulata</name>
    <dbReference type="NCBI Taxonomy" id="136370"/>
    <lineage>
        <taxon>Eukaryota</taxon>
        <taxon>Fungi</taxon>
        <taxon>Dikarya</taxon>
        <taxon>Ascomycota</taxon>
        <taxon>Pezizomycotina</taxon>
        <taxon>Lecanoromycetes</taxon>
        <taxon>OSLEUM clade</taxon>
        <taxon>Umbilicariomycetidae</taxon>
        <taxon>Umbilicariales</taxon>
        <taxon>Umbilicariaceae</taxon>
        <taxon>Lasallia</taxon>
    </lineage>
</organism>
<dbReference type="AlphaFoldDB" id="A0A1W5D7Z8"/>
<dbReference type="Proteomes" id="UP000192927">
    <property type="component" value="Unassembled WGS sequence"/>
</dbReference>
<protein>
    <submittedName>
        <fullName evidence="1">Phosphate:h symporter</fullName>
    </submittedName>
</protein>
<accession>A0A1W5D7Z8</accession>
<dbReference type="Gene3D" id="1.20.1250.20">
    <property type="entry name" value="MFS general substrate transporter like domains"/>
    <property type="match status" value="1"/>
</dbReference>